<gene>
    <name evidence="1" type="ORF">MRB53_011773</name>
</gene>
<name>A0ACC2LWP3_PERAE</name>
<evidence type="ECO:0000313" key="1">
    <source>
        <dbReference type="EMBL" id="KAJ8637506.1"/>
    </source>
</evidence>
<proteinExistence type="predicted"/>
<keyword evidence="2" id="KW-1185">Reference proteome</keyword>
<dbReference type="EMBL" id="CM056811">
    <property type="protein sequence ID" value="KAJ8637506.1"/>
    <property type="molecule type" value="Genomic_DNA"/>
</dbReference>
<accession>A0ACC2LWP3</accession>
<protein>
    <submittedName>
        <fullName evidence="1">Uncharacterized protein</fullName>
    </submittedName>
</protein>
<dbReference type="Proteomes" id="UP001234297">
    <property type="component" value="Chromosome 3"/>
</dbReference>
<reference evidence="1 2" key="1">
    <citation type="journal article" date="2022" name="Hortic Res">
        <title>A haplotype resolved chromosomal level avocado genome allows analysis of novel avocado genes.</title>
        <authorList>
            <person name="Nath O."/>
            <person name="Fletcher S.J."/>
            <person name="Hayward A."/>
            <person name="Shaw L.M."/>
            <person name="Masouleh A.K."/>
            <person name="Furtado A."/>
            <person name="Henry R.J."/>
            <person name="Mitter N."/>
        </authorList>
    </citation>
    <scope>NUCLEOTIDE SEQUENCE [LARGE SCALE GENOMIC DNA]</scope>
    <source>
        <strain evidence="2">cv. Hass</strain>
    </source>
</reference>
<comment type="caution">
    <text evidence="1">The sequence shown here is derived from an EMBL/GenBank/DDBJ whole genome shotgun (WGS) entry which is preliminary data.</text>
</comment>
<evidence type="ECO:0000313" key="2">
    <source>
        <dbReference type="Proteomes" id="UP001234297"/>
    </source>
</evidence>
<sequence length="216" mass="23652">MLSSVVASLLKICPLMSPSEQQIVGSFLFHWREKNKGCKMALAFTHLSWWLWSGKGQEATVSSGSNLNASLDSGLGMREPDTVKFSAANGSKVHSTSRRVKRKWQSREERRVDREYDVVLVPSDGGCLSGSESDDSDWSIGWLEPHAPDFLNEDESESSFAVLVPCYGHGRGCSEVVQDSKNQILGAILSANLPNGYPAAGSMSFMDEWLSSLKSS</sequence>
<organism evidence="1 2">
    <name type="scientific">Persea americana</name>
    <name type="common">Avocado</name>
    <dbReference type="NCBI Taxonomy" id="3435"/>
    <lineage>
        <taxon>Eukaryota</taxon>
        <taxon>Viridiplantae</taxon>
        <taxon>Streptophyta</taxon>
        <taxon>Embryophyta</taxon>
        <taxon>Tracheophyta</taxon>
        <taxon>Spermatophyta</taxon>
        <taxon>Magnoliopsida</taxon>
        <taxon>Magnoliidae</taxon>
        <taxon>Laurales</taxon>
        <taxon>Lauraceae</taxon>
        <taxon>Persea</taxon>
    </lineage>
</organism>